<keyword evidence="3" id="KW-1185">Reference proteome</keyword>
<dbReference type="PANTHER" id="PTHR19851:SF7">
    <property type="entry name" value="F-BOX DOMAIN-CONTAINING PROTEIN"/>
    <property type="match status" value="1"/>
</dbReference>
<organism evidence="2 3">
    <name type="scientific">Macleaya cordata</name>
    <name type="common">Five-seeded plume-poppy</name>
    <name type="synonym">Bocconia cordata</name>
    <dbReference type="NCBI Taxonomy" id="56857"/>
    <lineage>
        <taxon>Eukaryota</taxon>
        <taxon>Viridiplantae</taxon>
        <taxon>Streptophyta</taxon>
        <taxon>Embryophyta</taxon>
        <taxon>Tracheophyta</taxon>
        <taxon>Spermatophyta</taxon>
        <taxon>Magnoliopsida</taxon>
        <taxon>Ranunculales</taxon>
        <taxon>Papaveraceae</taxon>
        <taxon>Papaveroideae</taxon>
        <taxon>Macleaya</taxon>
    </lineage>
</organism>
<name>A0A200PQH5_MACCD</name>
<proteinExistence type="predicted"/>
<reference evidence="2 3" key="1">
    <citation type="journal article" date="2017" name="Mol. Plant">
        <title>The Genome of Medicinal Plant Macleaya cordata Provides New Insights into Benzylisoquinoline Alkaloids Metabolism.</title>
        <authorList>
            <person name="Liu X."/>
            <person name="Liu Y."/>
            <person name="Huang P."/>
            <person name="Ma Y."/>
            <person name="Qing Z."/>
            <person name="Tang Q."/>
            <person name="Cao H."/>
            <person name="Cheng P."/>
            <person name="Zheng Y."/>
            <person name="Yuan Z."/>
            <person name="Zhou Y."/>
            <person name="Liu J."/>
            <person name="Tang Z."/>
            <person name="Zhuo Y."/>
            <person name="Zhang Y."/>
            <person name="Yu L."/>
            <person name="Huang J."/>
            <person name="Yang P."/>
            <person name="Peng Q."/>
            <person name="Zhang J."/>
            <person name="Jiang W."/>
            <person name="Zhang Z."/>
            <person name="Lin K."/>
            <person name="Ro D.K."/>
            <person name="Chen X."/>
            <person name="Xiong X."/>
            <person name="Shang Y."/>
            <person name="Huang S."/>
            <person name="Zeng J."/>
        </authorList>
    </citation>
    <scope>NUCLEOTIDE SEQUENCE [LARGE SCALE GENOMIC DNA]</scope>
    <source>
        <strain evidence="3">cv. BLH2017</strain>
        <tissue evidence="2">Root</tissue>
    </source>
</reference>
<dbReference type="InterPro" id="IPR002182">
    <property type="entry name" value="NB-ARC"/>
</dbReference>
<dbReference type="EMBL" id="MVGT01004293">
    <property type="protein sequence ID" value="OVA00465.1"/>
    <property type="molecule type" value="Genomic_DNA"/>
</dbReference>
<dbReference type="STRING" id="56857.A0A200PQH5"/>
<dbReference type="InterPro" id="IPR016024">
    <property type="entry name" value="ARM-type_fold"/>
</dbReference>
<comment type="caution">
    <text evidence="2">The sequence shown here is derived from an EMBL/GenBank/DDBJ whole genome shotgun (WGS) entry which is preliminary data.</text>
</comment>
<dbReference type="OMA" id="HQIIFAK"/>
<sequence length="1042" mass="116198">MDALQVVSAATQIVSSMVGAVGALEEASRNLDEAPKRIRSLEEFVFELENLTRRVKQKHAYKLHNPQLDHQIQSLNGLIERLHPNIRKARKITTRNKIKNLAKVVWSSVVGDPLLKLVISMRNDLNWWLESQKLAENVEKVIDSTAENTPVQLRINSEQGYPISNKCHFVRSLLEKEGSHRVVLIVGLSGIGKSCLARQVASDPPLKFIHGAVELGFGQWCSRAACNGSKAEYQKRLARKICKFLVQIGFWKKIRDENSGDLEYVCCLLQEALFAKSMLVLLDDVWEQDIVERFTKLYDNGCRFLVTTRNEAVYEITEAEKAEISKEDAREISKTILLYHSLLKEDELPSVADNLLERCGHHPLTVAVMGKALRKETRAEKWEKAIINISTYAECAPGPISYVNEKEVENTLTIFGSFEFSLEAMTEHSRRLFIALAALSWVESMPEACLEALWSVLGQESLFPLIVCKLVEGSLLMKVDSYPMYQVHDMVSLYLDGKTNDAIHILLTESSPEDVASITPWFLVFGKETVKTIAEQRMKSFLNGSEENQAVITLNSIVQALMASKSISELEASRVSFSNLLGPRVADLISVGSPGLIAGCANAITNIFSKSDFSDYTRSLETVGAVNKLADVLENCEDPMIQTNISTVLAKLAENGNSETIEKVLQSIPINRLADLLTPNAEEWHESVFATLMSLIKAGQSRAVEKMFASGVDKNLIRLLENGSEVAQHHAIVTLKAFYELGGPLANRSIRPGTLNLLPWHARLSLEKFVLSDRNVPASPKPQTFEDLIEKILDRDQKRALEAMQDIISIIEKAGEPRICDMIIQSPLIGRLAELLRHGQSERNSTRSQSAFLLMKLACSGGEPCIRKFLEYDIVPELVKMMQCNIGELQDSAYTTLHQMLFGQGGQLVMNLIIQNGFLDKLVHSIESKSIKTREVCVNCILDLVEVGNKACIERIFSLQVVEKLAKLEKISGGSGEFVVRFLKGMNKCKHLSVAERRVMKQQVVRKARAVIKGHKFEAQIIAAIEACISEGSRGASSSKQK</sequence>
<evidence type="ECO:0000313" key="2">
    <source>
        <dbReference type="EMBL" id="OVA00465.1"/>
    </source>
</evidence>
<evidence type="ECO:0000259" key="1">
    <source>
        <dbReference type="Pfam" id="PF00931"/>
    </source>
</evidence>
<dbReference type="GO" id="GO:0043531">
    <property type="term" value="F:ADP binding"/>
    <property type="evidence" value="ECO:0007669"/>
    <property type="project" value="InterPro"/>
</dbReference>
<dbReference type="Gene3D" id="1.25.10.10">
    <property type="entry name" value="Leucine-rich Repeat Variant"/>
    <property type="match status" value="2"/>
</dbReference>
<dbReference type="InterPro" id="IPR027417">
    <property type="entry name" value="P-loop_NTPase"/>
</dbReference>
<dbReference type="InterPro" id="IPR042197">
    <property type="entry name" value="Apaf_helical"/>
</dbReference>
<dbReference type="Gene3D" id="3.40.50.300">
    <property type="entry name" value="P-loop containing nucleotide triphosphate hydrolases"/>
    <property type="match status" value="1"/>
</dbReference>
<accession>A0A200PQH5</accession>
<dbReference type="SUPFAM" id="SSF52540">
    <property type="entry name" value="P-loop containing nucleoside triphosphate hydrolases"/>
    <property type="match status" value="1"/>
</dbReference>
<dbReference type="Gene3D" id="1.10.8.430">
    <property type="entry name" value="Helical domain of apoptotic protease-activating factors"/>
    <property type="match status" value="1"/>
</dbReference>
<feature type="domain" description="NB-ARC" evidence="1">
    <location>
        <begin position="172"/>
        <end position="322"/>
    </location>
</feature>
<dbReference type="InterPro" id="IPR011989">
    <property type="entry name" value="ARM-like"/>
</dbReference>
<dbReference type="AlphaFoldDB" id="A0A200PQH5"/>
<dbReference type="Proteomes" id="UP000195402">
    <property type="component" value="Unassembled WGS sequence"/>
</dbReference>
<dbReference type="PRINTS" id="PR00364">
    <property type="entry name" value="DISEASERSIST"/>
</dbReference>
<dbReference type="SUPFAM" id="SSF48371">
    <property type="entry name" value="ARM repeat"/>
    <property type="match status" value="1"/>
</dbReference>
<dbReference type="OrthoDB" id="1357022at2759"/>
<dbReference type="Pfam" id="PF00931">
    <property type="entry name" value="NB-ARC"/>
    <property type="match status" value="1"/>
</dbReference>
<evidence type="ECO:0000313" key="3">
    <source>
        <dbReference type="Proteomes" id="UP000195402"/>
    </source>
</evidence>
<dbReference type="InParanoid" id="A0A200PQH5"/>
<dbReference type="PANTHER" id="PTHR19851">
    <property type="entry name" value="OS02G0203500 PROTEIN"/>
    <property type="match status" value="1"/>
</dbReference>
<gene>
    <name evidence="2" type="ORF">BVC80_9089g57</name>
</gene>
<protein>
    <submittedName>
        <fullName evidence="2">Disease resistance protein</fullName>
    </submittedName>
</protein>